<keyword evidence="1" id="KW-0812">Transmembrane</keyword>
<name>A0A6D2GA51_SALER</name>
<reference evidence="2 3" key="1">
    <citation type="submission" date="2018-12" db="EMBL/GenBank/DDBJ databases">
        <authorList>
            <consortium name="Pathogen Informatics"/>
        </authorList>
    </citation>
    <scope>NUCLEOTIDE SEQUENCE [LARGE SCALE GENOMIC DNA]</scope>
    <source>
        <strain evidence="2 3">NCTC5773</strain>
    </source>
</reference>
<evidence type="ECO:0000313" key="3">
    <source>
        <dbReference type="Proteomes" id="UP000267858"/>
    </source>
</evidence>
<keyword evidence="1" id="KW-1133">Transmembrane helix</keyword>
<sequence length="186" mass="20800">MTVNARNPGEDMTTTPPQRIGGWLLGPLAWLLVALLSASLALLLYVMALATPQTFKTLSGQETGNLLLWGISFITAIAMWYYTLWLTIAFFKRRRCVPKHYIIWLLVSVLLAVKAFAFSPRLRCLCRASVTLSTVGDGAYCALSQTFSAPSKQRLLIRNNPTVNLLSACGSLTDNRRLFYFRPKHD</sequence>
<dbReference type="InterPro" id="IPR019690">
    <property type="entry name" value="DUF2569"/>
</dbReference>
<dbReference type="AlphaFoldDB" id="A0A6D2GA51"/>
<feature type="transmembrane region" description="Helical" evidence="1">
    <location>
        <begin position="20"/>
        <end position="46"/>
    </location>
</feature>
<dbReference type="Proteomes" id="UP000267858">
    <property type="component" value="Chromosome"/>
</dbReference>
<evidence type="ECO:0000256" key="1">
    <source>
        <dbReference type="SAM" id="Phobius"/>
    </source>
</evidence>
<evidence type="ECO:0000313" key="2">
    <source>
        <dbReference type="EMBL" id="VEA03359.1"/>
    </source>
</evidence>
<dbReference type="Pfam" id="PF10754">
    <property type="entry name" value="DUF2569"/>
    <property type="match status" value="1"/>
</dbReference>
<keyword evidence="1" id="KW-0472">Membrane</keyword>
<accession>A0A6D2GA51</accession>
<protein>
    <submittedName>
        <fullName evidence="2">Inner membrane protein ydgK</fullName>
    </submittedName>
</protein>
<proteinExistence type="predicted"/>
<dbReference type="EMBL" id="LR134141">
    <property type="protein sequence ID" value="VEA03359.1"/>
    <property type="molecule type" value="Genomic_DNA"/>
</dbReference>
<gene>
    <name evidence="2" type="primary">ydgK</name>
    <name evidence="2" type="ORF">NCTC5773_02642</name>
</gene>
<feature type="transmembrane region" description="Helical" evidence="1">
    <location>
        <begin position="66"/>
        <end position="89"/>
    </location>
</feature>
<organism evidence="2 3">
    <name type="scientific">Salmonella enterica subsp. salamae</name>
    <dbReference type="NCBI Taxonomy" id="59202"/>
    <lineage>
        <taxon>Bacteria</taxon>
        <taxon>Pseudomonadati</taxon>
        <taxon>Pseudomonadota</taxon>
        <taxon>Gammaproteobacteria</taxon>
        <taxon>Enterobacterales</taxon>
        <taxon>Enterobacteriaceae</taxon>
        <taxon>Salmonella</taxon>
    </lineage>
</organism>
<feature type="transmembrane region" description="Helical" evidence="1">
    <location>
        <begin position="101"/>
        <end position="119"/>
    </location>
</feature>